<feature type="transmembrane region" description="Helical" evidence="6">
    <location>
        <begin position="53"/>
        <end position="72"/>
    </location>
</feature>
<feature type="transmembrane region" description="Helical" evidence="6">
    <location>
        <begin position="273"/>
        <end position="294"/>
    </location>
</feature>
<evidence type="ECO:0000256" key="6">
    <source>
        <dbReference type="SAM" id="Phobius"/>
    </source>
</evidence>
<comment type="subcellular location">
    <subcellularLocation>
        <location evidence="1">Membrane</location>
    </subcellularLocation>
</comment>
<evidence type="ECO:0000256" key="5">
    <source>
        <dbReference type="NCBIfam" id="TIGR02228"/>
    </source>
</evidence>
<evidence type="ECO:0000256" key="4">
    <source>
        <dbReference type="ARBA" id="ARBA00023136"/>
    </source>
</evidence>
<evidence type="ECO:0000313" key="8">
    <source>
        <dbReference type="Proteomes" id="UP001595916"/>
    </source>
</evidence>
<keyword evidence="2 6" id="KW-0812">Transmembrane</keyword>
<feature type="transmembrane region" description="Helical" evidence="6">
    <location>
        <begin position="153"/>
        <end position="170"/>
    </location>
</feature>
<dbReference type="SUPFAM" id="SSF51306">
    <property type="entry name" value="LexA/Signal peptidase"/>
    <property type="match status" value="1"/>
</dbReference>
<feature type="transmembrane region" description="Helical" evidence="6">
    <location>
        <begin position="84"/>
        <end position="104"/>
    </location>
</feature>
<organism evidence="7 8">
    <name type="scientific">Filifactor villosus</name>
    <dbReference type="NCBI Taxonomy" id="29374"/>
    <lineage>
        <taxon>Bacteria</taxon>
        <taxon>Bacillati</taxon>
        <taxon>Bacillota</taxon>
        <taxon>Clostridia</taxon>
        <taxon>Peptostreptococcales</taxon>
        <taxon>Filifactoraceae</taxon>
        <taxon>Filifactor</taxon>
    </lineage>
</organism>
<feature type="transmembrane region" description="Helical" evidence="6">
    <location>
        <begin position="116"/>
        <end position="132"/>
    </location>
</feature>
<gene>
    <name evidence="7" type="ORF">ACFO4R_10390</name>
</gene>
<keyword evidence="8" id="KW-1185">Reference proteome</keyword>
<dbReference type="InterPro" id="IPR019533">
    <property type="entry name" value="Peptidase_S26"/>
</dbReference>
<protein>
    <recommendedName>
        <fullName evidence="5">Signal peptidase I</fullName>
        <ecNumber evidence="5">3.4.21.89</ecNumber>
    </recommendedName>
</protein>
<dbReference type="RefSeq" id="WP_379789043.1">
    <property type="nucleotide sequence ID" value="NZ_JBHSHL010000051.1"/>
</dbReference>
<dbReference type="Proteomes" id="UP001595916">
    <property type="component" value="Unassembled WGS sequence"/>
</dbReference>
<evidence type="ECO:0000256" key="1">
    <source>
        <dbReference type="ARBA" id="ARBA00004370"/>
    </source>
</evidence>
<dbReference type="PRINTS" id="PR00728">
    <property type="entry name" value="SIGNALPTASE"/>
</dbReference>
<proteinExistence type="predicted"/>
<dbReference type="EC" id="3.4.21.89" evidence="5"/>
<dbReference type="EMBL" id="JBHSHL010000051">
    <property type="protein sequence ID" value="MFC4805478.1"/>
    <property type="molecule type" value="Genomic_DNA"/>
</dbReference>
<keyword evidence="3 6" id="KW-1133">Transmembrane helix</keyword>
<keyword evidence="7" id="KW-0378">Hydrolase</keyword>
<dbReference type="NCBIfam" id="TIGR02228">
    <property type="entry name" value="sigpep_I_arch"/>
    <property type="match status" value="1"/>
</dbReference>
<feature type="transmembrane region" description="Helical" evidence="6">
    <location>
        <begin position="234"/>
        <end position="252"/>
    </location>
</feature>
<reference evidence="8" key="1">
    <citation type="journal article" date="2019" name="Int. J. Syst. Evol. Microbiol.">
        <title>The Global Catalogue of Microorganisms (GCM) 10K type strain sequencing project: providing services to taxonomists for standard genome sequencing and annotation.</title>
        <authorList>
            <consortium name="The Broad Institute Genomics Platform"/>
            <consortium name="The Broad Institute Genome Sequencing Center for Infectious Disease"/>
            <person name="Wu L."/>
            <person name="Ma J."/>
        </authorList>
    </citation>
    <scope>NUCLEOTIDE SEQUENCE [LARGE SCALE GENOMIC DNA]</scope>
    <source>
        <strain evidence="8">CCUG 46385</strain>
    </source>
</reference>
<keyword evidence="4 6" id="KW-0472">Membrane</keyword>
<dbReference type="InterPro" id="IPR036286">
    <property type="entry name" value="LexA/Signal_pep-like_sf"/>
</dbReference>
<dbReference type="GO" id="GO:0009003">
    <property type="term" value="F:signal peptidase activity"/>
    <property type="evidence" value="ECO:0007669"/>
    <property type="project" value="UniProtKB-EC"/>
</dbReference>
<sequence>MMQSLKRWVHKSPADINKDSNYKKFFILFLVLLSVSAIPQWRVKLNNVFYISLFYWGVVLFLMSTIVPSVHIPGRETIRDSIRGYAIMGAGVYIAINFIIGVILKQLKATPYDISPKGIFINLMIIIPALLAREKIRAYGIGTIWRVMRYRKLGIVVFTIVMALTEIHLGKIQKLNSTEDVVMYLLCDVLVVFAMNYLMSVLVFYGGSRASIYYFGVVQLFEKCFPFLPEIPWIATGAIGIMFPIFFGTYLAERSAIEKEEKRQEDPKGDFGYIALLTLSILFSWFSVGVFHVYPSTVLTGSMEPMIYPGDVILIQKMLKEEDVSSLKEGDVINFQRGKITITHRIEKVLKDEAGNISFVTKGDNNKSRDEEIVMPNDVKGIVVQVVPKIGIPILLAKSGEAVPEGVIDYEEGNNGK</sequence>
<dbReference type="InterPro" id="IPR001733">
    <property type="entry name" value="Peptidase_S26B"/>
</dbReference>
<dbReference type="CDD" id="cd06530">
    <property type="entry name" value="S26_SPase_I"/>
    <property type="match status" value="1"/>
</dbReference>
<dbReference type="PANTHER" id="PTHR10806:SF6">
    <property type="entry name" value="SIGNAL PEPTIDASE COMPLEX CATALYTIC SUBUNIT SEC11"/>
    <property type="match status" value="1"/>
</dbReference>
<evidence type="ECO:0000313" key="7">
    <source>
        <dbReference type="EMBL" id="MFC4805478.1"/>
    </source>
</evidence>
<evidence type="ECO:0000256" key="2">
    <source>
        <dbReference type="ARBA" id="ARBA00022692"/>
    </source>
</evidence>
<feature type="transmembrane region" description="Helical" evidence="6">
    <location>
        <begin position="182"/>
        <end position="205"/>
    </location>
</feature>
<dbReference type="PANTHER" id="PTHR10806">
    <property type="entry name" value="SIGNAL PEPTIDASE COMPLEX CATALYTIC SUBUNIT SEC11"/>
    <property type="match status" value="1"/>
</dbReference>
<evidence type="ECO:0000256" key="3">
    <source>
        <dbReference type="ARBA" id="ARBA00022989"/>
    </source>
</evidence>
<accession>A0ABV9QNF2</accession>
<name>A0ABV9QNF2_9FIRM</name>
<comment type="caution">
    <text evidence="7">The sequence shown here is derived from an EMBL/GenBank/DDBJ whole genome shotgun (WGS) entry which is preliminary data.</text>
</comment>